<dbReference type="InterPro" id="IPR036612">
    <property type="entry name" value="KH_dom_type_1_sf"/>
</dbReference>
<dbReference type="PROSITE" id="PS50084">
    <property type="entry name" value="KH_TYPE_1"/>
    <property type="match status" value="3"/>
</dbReference>
<dbReference type="Proteomes" id="UP000198406">
    <property type="component" value="Unassembled WGS sequence"/>
</dbReference>
<dbReference type="Pfam" id="PF00013">
    <property type="entry name" value="KH_1"/>
    <property type="match status" value="3"/>
</dbReference>
<organism evidence="5 6">
    <name type="scientific">Fistulifera solaris</name>
    <name type="common">Oleaginous diatom</name>
    <dbReference type="NCBI Taxonomy" id="1519565"/>
    <lineage>
        <taxon>Eukaryota</taxon>
        <taxon>Sar</taxon>
        <taxon>Stramenopiles</taxon>
        <taxon>Ochrophyta</taxon>
        <taxon>Bacillariophyta</taxon>
        <taxon>Bacillariophyceae</taxon>
        <taxon>Bacillariophycidae</taxon>
        <taxon>Naviculales</taxon>
        <taxon>Naviculaceae</taxon>
        <taxon>Fistulifera</taxon>
    </lineage>
</organism>
<feature type="region of interest" description="Disordered" evidence="3">
    <location>
        <begin position="17"/>
        <end position="49"/>
    </location>
</feature>
<keyword evidence="1" id="KW-0677">Repeat</keyword>
<dbReference type="Gene3D" id="3.30.1370.10">
    <property type="entry name" value="K Homology domain, type 1"/>
    <property type="match status" value="3"/>
</dbReference>
<feature type="region of interest" description="Disordered" evidence="3">
    <location>
        <begin position="505"/>
        <end position="533"/>
    </location>
</feature>
<evidence type="ECO:0000313" key="6">
    <source>
        <dbReference type="Proteomes" id="UP000198406"/>
    </source>
</evidence>
<dbReference type="InterPro" id="IPR004088">
    <property type="entry name" value="KH_dom_type_1"/>
</dbReference>
<protein>
    <submittedName>
        <fullName evidence="5">Far upstream element-binding protein</fullName>
    </submittedName>
</protein>
<dbReference type="InParanoid" id="A0A1Z5JUJ8"/>
<dbReference type="AlphaFoldDB" id="A0A1Z5JUJ8"/>
<keyword evidence="6" id="KW-1185">Reference proteome</keyword>
<dbReference type="SMART" id="SM00322">
    <property type="entry name" value="KH"/>
    <property type="match status" value="3"/>
</dbReference>
<evidence type="ECO:0000259" key="4">
    <source>
        <dbReference type="SMART" id="SM00322"/>
    </source>
</evidence>
<evidence type="ECO:0000256" key="3">
    <source>
        <dbReference type="SAM" id="MobiDB-lite"/>
    </source>
</evidence>
<feature type="domain" description="K Homology" evidence="4">
    <location>
        <begin position="390"/>
        <end position="461"/>
    </location>
</feature>
<dbReference type="GO" id="GO:0003723">
    <property type="term" value="F:RNA binding"/>
    <property type="evidence" value="ECO:0007669"/>
    <property type="project" value="UniProtKB-UniRule"/>
</dbReference>
<accession>A0A1Z5JUJ8</accession>
<feature type="domain" description="K Homology" evidence="4">
    <location>
        <begin position="307"/>
        <end position="380"/>
    </location>
</feature>
<dbReference type="EMBL" id="BDSP01000122">
    <property type="protein sequence ID" value="GAX17724.1"/>
    <property type="molecule type" value="Genomic_DNA"/>
</dbReference>
<dbReference type="PANTHER" id="PTHR10288">
    <property type="entry name" value="KH DOMAIN CONTAINING RNA BINDING PROTEIN"/>
    <property type="match status" value="1"/>
</dbReference>
<feature type="region of interest" description="Disordered" evidence="3">
    <location>
        <begin position="590"/>
        <end position="628"/>
    </location>
</feature>
<comment type="caution">
    <text evidence="5">The sequence shown here is derived from an EMBL/GenBank/DDBJ whole genome shotgun (WGS) entry which is preliminary data.</text>
</comment>
<dbReference type="OrthoDB" id="47090at2759"/>
<evidence type="ECO:0000313" key="5">
    <source>
        <dbReference type="EMBL" id="GAX17724.1"/>
    </source>
</evidence>
<keyword evidence="2" id="KW-0694">RNA-binding</keyword>
<dbReference type="CDD" id="cd02393">
    <property type="entry name" value="KH-I_PNPase"/>
    <property type="match status" value="1"/>
</dbReference>
<name>A0A1Z5JUJ8_FISSO</name>
<sequence>MSDQKVSAEEALERAKMIAARLTGADPTSSSEGSSSRKRSRWGLTAEEPQAPLEMARLVAAKLSSTVQSKPNDADETIQKRIWIKTTRERPPKHFRLFLEDKLQYPGVTVELQGRGASDQPPLPGVPEQPLHIVLSGSDKTLIDQVDLSLDVLLQQAEQEPPLVPPEDPDAIVDQSRALAVVRNASSSYRPASVAQLIGQANLPTDGGDWIDEDVLVPNGVVGFIIGRGGENIASMQARTGAKVQIQKEHELQPGQTQRTITLSAPTQQAIDECREIIMKMVREKASAFGVSLSKDERLLKEALDAGHALVTVQVPDADVGLVIGKGGATIKAIQEQTGANIQVPPSADVNDATKRTISITHPDKAGALAAKERIESLLKNMPSYGSGEEQITIQIQIPDKDVGLCIGRQGCVIREMQGKSGTRIQIPSYPTPGETFRIATVSGSKKGCETVQQMIASIIEAQSSAPVMSGTFQSYGRQGEEQYSAEWLAYHAAQLAAQEQYAQSQQQQQQHYPSQQHITQQQAVAAPTPQQPAPDAYYEEFFRYSYYYGEDAARQHYGAWSPPVGTPNPYGVNPNIVQAPVSAVQAPAAAVSAPSPSPAPVAVQQAAPEARETSQRRVSNLPAWMTK</sequence>
<feature type="domain" description="K Homology" evidence="4">
    <location>
        <begin position="209"/>
        <end position="283"/>
    </location>
</feature>
<reference evidence="5 6" key="1">
    <citation type="journal article" date="2015" name="Plant Cell">
        <title>Oil accumulation by the oleaginous diatom Fistulifera solaris as revealed by the genome and transcriptome.</title>
        <authorList>
            <person name="Tanaka T."/>
            <person name="Maeda Y."/>
            <person name="Veluchamy A."/>
            <person name="Tanaka M."/>
            <person name="Abida H."/>
            <person name="Marechal E."/>
            <person name="Bowler C."/>
            <person name="Muto M."/>
            <person name="Sunaga Y."/>
            <person name="Tanaka M."/>
            <person name="Yoshino T."/>
            <person name="Taniguchi T."/>
            <person name="Fukuda Y."/>
            <person name="Nemoto M."/>
            <person name="Matsumoto M."/>
            <person name="Wong P.S."/>
            <person name="Aburatani S."/>
            <person name="Fujibuchi W."/>
        </authorList>
    </citation>
    <scope>NUCLEOTIDE SEQUENCE [LARGE SCALE GENOMIC DNA]</scope>
    <source>
        <strain evidence="5 6">JPCC DA0580</strain>
    </source>
</reference>
<proteinExistence type="predicted"/>
<feature type="compositionally biased region" description="Low complexity" evidence="3">
    <location>
        <begin position="590"/>
        <end position="609"/>
    </location>
</feature>
<evidence type="ECO:0000256" key="1">
    <source>
        <dbReference type="ARBA" id="ARBA00022737"/>
    </source>
</evidence>
<evidence type="ECO:0000256" key="2">
    <source>
        <dbReference type="PROSITE-ProRule" id="PRU00117"/>
    </source>
</evidence>
<dbReference type="SUPFAM" id="SSF54791">
    <property type="entry name" value="Eukaryotic type KH-domain (KH-domain type I)"/>
    <property type="match status" value="3"/>
</dbReference>
<dbReference type="InterPro" id="IPR004087">
    <property type="entry name" value="KH_dom"/>
</dbReference>
<gene>
    <name evidence="5" type="ORF">FisN_24Hh211</name>
</gene>